<dbReference type="InterPro" id="IPR047135">
    <property type="entry name" value="YsiQ"/>
</dbReference>
<keyword evidence="5 7" id="KW-1133">Transmembrane helix</keyword>
<accession>A0A1G8GRY5</accession>
<sequence length="454" mass="50363">MLELEKKDINNQNHFYKILLTIAIPIIVQNFLSSSLNMVDNLMIGNLGEASIAAVGQANQLFFLFTLMSFGLNSGGAIFFSQFHGSGDYKSFKKYMGMTMVLGGLIAGLFTIIAVIIPERVMGLYSEDPEVLKSSVEYLKIVGFSYILGNLSVTMIFALRSTGQAFVPMLSSILGLGTNTLLNYLLINGTFGFPRMEVRGAALATLIARVIEFSVLFYIVFVKNNLLNASFKELTSFKKPNISSFLRVAAPVLLNETFWSLGIVVYNYSYSKLGVSSFAAIQIQNTITQLFYVFSFGICNAAAIITGNLIGKGDVERLKVYASKIIRLTFLIGVITSLLLTVSKNPILSLYRLEEGTRDTTFKLLTYISFIVPVRFLNVLFVVGLFRGGGDTRYSLFAETASLWLVGVPLVSVAALVLKLPVERVFILSFFEEMVKLSICLPRYKSKKWIHRVV</sequence>
<keyword evidence="3" id="KW-1003">Cell membrane</keyword>
<evidence type="ECO:0000256" key="2">
    <source>
        <dbReference type="ARBA" id="ARBA00022448"/>
    </source>
</evidence>
<feature type="transmembrane region" description="Helical" evidence="7">
    <location>
        <begin position="401"/>
        <end position="418"/>
    </location>
</feature>
<dbReference type="InterPro" id="IPR048279">
    <property type="entry name" value="MdtK-like"/>
</dbReference>
<organism evidence="8 9">
    <name type="scientific">Proteiniclasticum ruminis</name>
    <dbReference type="NCBI Taxonomy" id="398199"/>
    <lineage>
        <taxon>Bacteria</taxon>
        <taxon>Bacillati</taxon>
        <taxon>Bacillota</taxon>
        <taxon>Clostridia</taxon>
        <taxon>Eubacteriales</taxon>
        <taxon>Clostridiaceae</taxon>
        <taxon>Proteiniclasticum</taxon>
    </lineage>
</organism>
<dbReference type="Proteomes" id="UP000183255">
    <property type="component" value="Unassembled WGS sequence"/>
</dbReference>
<dbReference type="CDD" id="cd13134">
    <property type="entry name" value="MATE_like_8"/>
    <property type="match status" value="1"/>
</dbReference>
<protein>
    <submittedName>
        <fullName evidence="8">Putative efflux protein, MATE family</fullName>
    </submittedName>
</protein>
<feature type="transmembrane region" description="Helical" evidence="7">
    <location>
        <begin position="95"/>
        <end position="117"/>
    </location>
</feature>
<feature type="transmembrane region" description="Helical" evidence="7">
    <location>
        <begin position="248"/>
        <end position="269"/>
    </location>
</feature>
<evidence type="ECO:0000256" key="6">
    <source>
        <dbReference type="ARBA" id="ARBA00023136"/>
    </source>
</evidence>
<dbReference type="PANTHER" id="PTHR42925">
    <property type="entry name" value="MULTIDRUG AND TOXIN EFFLUX PROTEIN MATE FAMILY"/>
    <property type="match status" value="1"/>
</dbReference>
<feature type="transmembrane region" description="Helical" evidence="7">
    <location>
        <begin position="364"/>
        <end position="386"/>
    </location>
</feature>
<dbReference type="GO" id="GO:0042910">
    <property type="term" value="F:xenobiotic transmembrane transporter activity"/>
    <property type="evidence" value="ECO:0007669"/>
    <property type="project" value="InterPro"/>
</dbReference>
<dbReference type="AlphaFoldDB" id="A0A1G8GRY5"/>
<feature type="transmembrane region" description="Helical" evidence="7">
    <location>
        <begin position="61"/>
        <end position="83"/>
    </location>
</feature>
<keyword evidence="2" id="KW-0813">Transport</keyword>
<feature type="transmembrane region" description="Helical" evidence="7">
    <location>
        <begin position="198"/>
        <end position="221"/>
    </location>
</feature>
<dbReference type="GO" id="GO:0005886">
    <property type="term" value="C:plasma membrane"/>
    <property type="evidence" value="ECO:0007669"/>
    <property type="project" value="UniProtKB-SubCell"/>
</dbReference>
<feature type="transmembrane region" description="Helical" evidence="7">
    <location>
        <begin position="138"/>
        <end position="159"/>
    </location>
</feature>
<feature type="transmembrane region" description="Helical" evidence="7">
    <location>
        <begin position="290"/>
        <end position="310"/>
    </location>
</feature>
<feature type="transmembrane region" description="Helical" evidence="7">
    <location>
        <begin position="325"/>
        <end position="343"/>
    </location>
</feature>
<feature type="transmembrane region" description="Helical" evidence="7">
    <location>
        <begin position="165"/>
        <end position="186"/>
    </location>
</feature>
<name>A0A1G8GRY5_9CLOT</name>
<dbReference type="PANTHER" id="PTHR42925:SF2">
    <property type="entry name" value="NA+ DRIVEN MULTIDRUG EFFLUX PUMP"/>
    <property type="match status" value="1"/>
</dbReference>
<dbReference type="EMBL" id="FNDZ01000001">
    <property type="protein sequence ID" value="SDH97188.1"/>
    <property type="molecule type" value="Genomic_DNA"/>
</dbReference>
<gene>
    <name evidence="8" type="ORF">SAMN05421804_101347</name>
</gene>
<reference evidence="8 9" key="1">
    <citation type="submission" date="2016-10" db="EMBL/GenBank/DDBJ databases">
        <authorList>
            <person name="de Groot N.N."/>
        </authorList>
    </citation>
    <scope>NUCLEOTIDE SEQUENCE [LARGE SCALE GENOMIC DNA]</scope>
    <source>
        <strain evidence="8 9">CGMCC 1.5058</strain>
    </source>
</reference>
<proteinExistence type="predicted"/>
<comment type="subcellular location">
    <subcellularLocation>
        <location evidence="1">Cell membrane</location>
        <topology evidence="1">Multi-pass membrane protein</topology>
    </subcellularLocation>
</comment>
<evidence type="ECO:0000256" key="4">
    <source>
        <dbReference type="ARBA" id="ARBA00022692"/>
    </source>
</evidence>
<dbReference type="Pfam" id="PF01554">
    <property type="entry name" value="MatE"/>
    <property type="match status" value="2"/>
</dbReference>
<keyword evidence="6 7" id="KW-0472">Membrane</keyword>
<evidence type="ECO:0000256" key="1">
    <source>
        <dbReference type="ARBA" id="ARBA00004651"/>
    </source>
</evidence>
<dbReference type="RefSeq" id="WP_051651427.1">
    <property type="nucleotide sequence ID" value="NZ_FNDZ01000001.1"/>
</dbReference>
<dbReference type="PIRSF" id="PIRSF006603">
    <property type="entry name" value="DinF"/>
    <property type="match status" value="1"/>
</dbReference>
<keyword evidence="4 7" id="KW-0812">Transmembrane</keyword>
<dbReference type="InterPro" id="IPR002528">
    <property type="entry name" value="MATE_fam"/>
</dbReference>
<feature type="transmembrane region" description="Helical" evidence="7">
    <location>
        <begin position="15"/>
        <end position="33"/>
    </location>
</feature>
<dbReference type="NCBIfam" id="TIGR00797">
    <property type="entry name" value="matE"/>
    <property type="match status" value="1"/>
</dbReference>
<evidence type="ECO:0000313" key="8">
    <source>
        <dbReference type="EMBL" id="SDH97188.1"/>
    </source>
</evidence>
<evidence type="ECO:0000256" key="7">
    <source>
        <dbReference type="SAM" id="Phobius"/>
    </source>
</evidence>
<evidence type="ECO:0000256" key="3">
    <source>
        <dbReference type="ARBA" id="ARBA00022475"/>
    </source>
</evidence>
<dbReference type="GO" id="GO:0015297">
    <property type="term" value="F:antiporter activity"/>
    <property type="evidence" value="ECO:0007669"/>
    <property type="project" value="InterPro"/>
</dbReference>
<evidence type="ECO:0000256" key="5">
    <source>
        <dbReference type="ARBA" id="ARBA00022989"/>
    </source>
</evidence>
<evidence type="ECO:0000313" key="9">
    <source>
        <dbReference type="Proteomes" id="UP000183255"/>
    </source>
</evidence>